<accession>Q7UT43</accession>
<dbReference type="InParanoid" id="Q7UT43"/>
<keyword evidence="2" id="KW-1185">Reference proteome</keyword>
<dbReference type="KEGG" id="rba:RB4121"/>
<reference evidence="1 2" key="1">
    <citation type="journal article" date="2003" name="Proc. Natl. Acad. Sci. U.S.A.">
        <title>Complete genome sequence of the marine planctomycete Pirellula sp. strain 1.</title>
        <authorList>
            <person name="Gloeckner F.O."/>
            <person name="Kube M."/>
            <person name="Bauer M."/>
            <person name="Teeling H."/>
            <person name="Lombardot T."/>
            <person name="Ludwig W."/>
            <person name="Gade D."/>
            <person name="Beck A."/>
            <person name="Borzym K."/>
            <person name="Heitmann K."/>
            <person name="Rabus R."/>
            <person name="Schlesner H."/>
            <person name="Amann R."/>
            <person name="Reinhardt R."/>
        </authorList>
    </citation>
    <scope>NUCLEOTIDE SEQUENCE [LARGE SCALE GENOMIC DNA]</scope>
    <source>
        <strain evidence="2">DSM 10527 / NCIMB 13988 / SH1</strain>
    </source>
</reference>
<proteinExistence type="predicted"/>
<gene>
    <name evidence="1" type="ordered locus">RB4121</name>
</gene>
<evidence type="ECO:0000313" key="1">
    <source>
        <dbReference type="EMBL" id="CAD73598.1"/>
    </source>
</evidence>
<dbReference type="EMBL" id="BX294139">
    <property type="protein sequence ID" value="CAD73598.1"/>
    <property type="molecule type" value="Genomic_DNA"/>
</dbReference>
<organism evidence="1 2">
    <name type="scientific">Rhodopirellula baltica (strain DSM 10527 / NCIMB 13988 / SH1)</name>
    <dbReference type="NCBI Taxonomy" id="243090"/>
    <lineage>
        <taxon>Bacteria</taxon>
        <taxon>Pseudomonadati</taxon>
        <taxon>Planctomycetota</taxon>
        <taxon>Planctomycetia</taxon>
        <taxon>Pirellulales</taxon>
        <taxon>Pirellulaceae</taxon>
        <taxon>Rhodopirellula</taxon>
    </lineage>
</organism>
<sequence length="55" mass="6333">MRFFCSTALSLNASTPRRIWQDVFDIPCNAVVTRRIAVAHTAEPFICPSREKPRR</sequence>
<dbReference type="AlphaFoldDB" id="Q7UT43"/>
<protein>
    <submittedName>
        <fullName evidence="1">Uncharacterized protein</fullName>
    </submittedName>
</protein>
<name>Q7UT43_RHOBA</name>
<dbReference type="Proteomes" id="UP000001025">
    <property type="component" value="Chromosome"/>
</dbReference>
<dbReference type="HOGENOM" id="CLU_3029367_0_0_0"/>
<dbReference type="EnsemblBacteria" id="CAD73598">
    <property type="protein sequence ID" value="CAD73598"/>
    <property type="gene ID" value="RB4121"/>
</dbReference>
<dbReference type="STRING" id="243090.RB4121"/>
<evidence type="ECO:0000313" key="2">
    <source>
        <dbReference type="Proteomes" id="UP000001025"/>
    </source>
</evidence>